<proteinExistence type="predicted"/>
<dbReference type="AlphaFoldDB" id="A0A2T4PZN7"/>
<protein>
    <submittedName>
        <fullName evidence="3">DegV family protein</fullName>
    </submittedName>
</protein>
<comment type="caution">
    <text evidence="3">The sequence shown here is derived from an EMBL/GenBank/DDBJ whole genome shotgun (WGS) entry which is preliminary data.</text>
</comment>
<reference evidence="3 4" key="1">
    <citation type="journal article" date="2016" name="Front. Microbiol.">
        <title>Comprehensive Phylogenetic Analysis of Bovine Non-aureus Staphylococci Species Based on Whole-Genome Sequencing.</title>
        <authorList>
            <person name="Naushad S."/>
            <person name="Barkema H.W."/>
            <person name="Luby C."/>
            <person name="Condas L.A."/>
            <person name="Nobrega D.B."/>
            <person name="Carson D.A."/>
            <person name="De Buck J."/>
        </authorList>
    </citation>
    <scope>NUCLEOTIDE SEQUENCE [LARGE SCALE GENOMIC DNA]</scope>
    <source>
        <strain evidence="3 4">SNUC 2993</strain>
    </source>
</reference>
<dbReference type="NCBIfam" id="TIGR00762">
    <property type="entry name" value="DegV"/>
    <property type="match status" value="1"/>
</dbReference>
<organism evidence="3 4">
    <name type="scientific">Staphylococcus warneri</name>
    <dbReference type="NCBI Taxonomy" id="1292"/>
    <lineage>
        <taxon>Bacteria</taxon>
        <taxon>Bacillati</taxon>
        <taxon>Bacillota</taxon>
        <taxon>Bacilli</taxon>
        <taxon>Bacillales</taxon>
        <taxon>Staphylococcaceae</taxon>
        <taxon>Staphylococcus</taxon>
    </lineage>
</organism>
<evidence type="ECO:0000256" key="1">
    <source>
        <dbReference type="ARBA" id="ARBA00003238"/>
    </source>
</evidence>
<keyword evidence="2" id="KW-0446">Lipid-binding</keyword>
<dbReference type="Gene3D" id="3.30.1180.10">
    <property type="match status" value="1"/>
</dbReference>
<dbReference type="Gene3D" id="3.40.50.10170">
    <property type="match status" value="1"/>
</dbReference>
<comment type="function">
    <text evidence="1">May bind long-chain fatty acids, such as palmitate, and may play a role in lipid transport or fatty acid metabolism.</text>
</comment>
<dbReference type="InterPro" id="IPR043168">
    <property type="entry name" value="DegV_C"/>
</dbReference>
<dbReference type="NCBIfam" id="NF038249">
    <property type="entry name" value="fatty_FakB1"/>
    <property type="match status" value="1"/>
</dbReference>
<dbReference type="PANTHER" id="PTHR33434">
    <property type="entry name" value="DEGV DOMAIN-CONTAINING PROTEIN DR_1986-RELATED"/>
    <property type="match status" value="1"/>
</dbReference>
<dbReference type="SUPFAM" id="SSF82549">
    <property type="entry name" value="DAK1/DegV-like"/>
    <property type="match status" value="1"/>
</dbReference>
<sequence length="288" mass="31728">MKIAVMTDSTSYLSQDLIDKYDIPVAPLSVTFDDGVSYTEDVNVDIDHFYNKMASSATIPTTSQPAVGEWIQRYEKLREDGYTDVIVVFLSSGISGSYQSGKQAGELVEGINVYAFDSKLAAMMEGCYVLRAIEMVEQGYKPDDIIAELTDMREHTGAYLIVDDLKNLQKSGRITGAQAWVGTLLKMKPVLKFDDGKIVPEEKVRTKKRALKALEDKVLNQVKDYDDVTIYVINGDKTDDGKALLESVKANAPSHYQVAYSEFGPVIAAHLGSGGLGLGYTARQIRLN</sequence>
<gene>
    <name evidence="3" type="ORF">BU085_08290</name>
</gene>
<dbReference type="Pfam" id="PF02645">
    <property type="entry name" value="DegV"/>
    <property type="match status" value="1"/>
</dbReference>
<dbReference type="STRING" id="1194526.A284_09565"/>
<dbReference type="RefSeq" id="WP_049423638.1">
    <property type="nucleotide sequence ID" value="NZ_JAIBNN010000001.1"/>
</dbReference>
<accession>A0A2T4PZN7</accession>
<dbReference type="EMBL" id="PZEV01000026">
    <property type="protein sequence ID" value="PTI50584.1"/>
    <property type="molecule type" value="Genomic_DNA"/>
</dbReference>
<dbReference type="GO" id="GO:0008289">
    <property type="term" value="F:lipid binding"/>
    <property type="evidence" value="ECO:0007669"/>
    <property type="project" value="UniProtKB-KW"/>
</dbReference>
<evidence type="ECO:0000313" key="4">
    <source>
        <dbReference type="Proteomes" id="UP000240717"/>
    </source>
</evidence>
<name>A0A2T4PZN7_STAWA</name>
<dbReference type="PANTHER" id="PTHR33434:SF2">
    <property type="entry name" value="FATTY ACID-BINDING PROTEIN TM_1468"/>
    <property type="match status" value="1"/>
</dbReference>
<evidence type="ECO:0000313" key="3">
    <source>
        <dbReference type="EMBL" id="PTI50584.1"/>
    </source>
</evidence>
<dbReference type="InterPro" id="IPR003797">
    <property type="entry name" value="DegV"/>
</dbReference>
<evidence type="ECO:0000256" key="2">
    <source>
        <dbReference type="ARBA" id="ARBA00023121"/>
    </source>
</evidence>
<dbReference type="PROSITE" id="PS51482">
    <property type="entry name" value="DEGV"/>
    <property type="match status" value="1"/>
</dbReference>
<dbReference type="InterPro" id="IPR050270">
    <property type="entry name" value="DegV_domain_contain"/>
</dbReference>
<dbReference type="Proteomes" id="UP000240717">
    <property type="component" value="Unassembled WGS sequence"/>
</dbReference>